<dbReference type="InterPro" id="IPR058624">
    <property type="entry name" value="MdtA-like_HH"/>
</dbReference>
<organism evidence="9 10">
    <name type="scientific">Rhizobium rhododendri</name>
    <dbReference type="NCBI Taxonomy" id="2506430"/>
    <lineage>
        <taxon>Bacteria</taxon>
        <taxon>Pseudomonadati</taxon>
        <taxon>Pseudomonadota</taxon>
        <taxon>Alphaproteobacteria</taxon>
        <taxon>Hyphomicrobiales</taxon>
        <taxon>Rhizobiaceae</taxon>
        <taxon>Rhizobium/Agrobacterium group</taxon>
        <taxon>Rhizobium</taxon>
    </lineage>
</organism>
<evidence type="ECO:0000259" key="5">
    <source>
        <dbReference type="Pfam" id="PF25876"/>
    </source>
</evidence>
<evidence type="ECO:0000259" key="7">
    <source>
        <dbReference type="Pfam" id="PF25944"/>
    </source>
</evidence>
<keyword evidence="9" id="KW-0614">Plasmid</keyword>
<evidence type="ECO:0000256" key="1">
    <source>
        <dbReference type="ARBA" id="ARBA00004196"/>
    </source>
</evidence>
<evidence type="ECO:0000313" key="10">
    <source>
        <dbReference type="Proteomes" id="UP000318939"/>
    </source>
</evidence>
<dbReference type="EMBL" id="CP117268">
    <property type="protein sequence ID" value="WFS25874.1"/>
    <property type="molecule type" value="Genomic_DNA"/>
</dbReference>
<evidence type="ECO:0000313" key="9">
    <source>
        <dbReference type="EMBL" id="WFS25874.1"/>
    </source>
</evidence>
<dbReference type="Gene3D" id="2.40.420.20">
    <property type="match status" value="1"/>
</dbReference>
<protein>
    <submittedName>
        <fullName evidence="9">Efflux RND transporter periplasmic adaptor subunit</fullName>
    </submittedName>
</protein>
<dbReference type="InterPro" id="IPR058626">
    <property type="entry name" value="MdtA-like_b-barrel"/>
</dbReference>
<feature type="region of interest" description="Disordered" evidence="3">
    <location>
        <begin position="371"/>
        <end position="392"/>
    </location>
</feature>
<dbReference type="Gene3D" id="2.40.30.170">
    <property type="match status" value="1"/>
</dbReference>
<feature type="signal peptide" evidence="4">
    <location>
        <begin position="1"/>
        <end position="21"/>
    </location>
</feature>
<dbReference type="Pfam" id="PF25944">
    <property type="entry name" value="Beta-barrel_RND"/>
    <property type="match status" value="1"/>
</dbReference>
<keyword evidence="4" id="KW-0732">Signal</keyword>
<evidence type="ECO:0000256" key="2">
    <source>
        <dbReference type="ARBA" id="ARBA00009477"/>
    </source>
</evidence>
<reference evidence="9 10" key="1">
    <citation type="journal article" date="2019" name="Phytopathology">
        <title>A Novel Group of Rhizobium tumorigenes-Like Agrobacteria Associated with Crown Gall Disease of Rhododendron and Blueberry.</title>
        <authorList>
            <person name="Kuzmanovic N."/>
            <person name="Behrens P."/>
            <person name="Idczak E."/>
            <person name="Wagner S."/>
            <person name="Gotz M."/>
            <person name="Sproer C."/>
            <person name="Bunk B."/>
            <person name="Overmann J."/>
            <person name="Smalla K."/>
        </authorList>
    </citation>
    <scope>NUCLEOTIDE SEQUENCE [LARGE SCALE GENOMIC DNA]</scope>
    <source>
        <strain evidence="10">rho-6.2</strain>
    </source>
</reference>
<evidence type="ECO:0000256" key="3">
    <source>
        <dbReference type="SAM" id="MobiDB-lite"/>
    </source>
</evidence>
<accession>A0ABY8IQ70</accession>
<dbReference type="Gene3D" id="1.10.287.470">
    <property type="entry name" value="Helix hairpin bin"/>
    <property type="match status" value="1"/>
</dbReference>
<dbReference type="InterPro" id="IPR006143">
    <property type="entry name" value="RND_pump_MFP"/>
</dbReference>
<sequence>MHDVTKPLRLAFLACAILSLAACTEKEGEQKQAVELPLAVSIVEAKPETIPVISELPGRVSPMITADVRPRITGLVLRRIFEQGTNVTEGDLLYVIDPAPFQAKVDSAQATLDAALAARKLAGQKAERLTQLQQKGVASADDSETAVGQLAQSNADVSRAQADLRSAQLELQYTQIKAPITGNIGRALVTEGTLVSPTSDVMATIQQIDPIYADFTQPADTLILLRNAIRSGDLKEDAAGSVSIKLVTEQGRTYPHDGKLLFSEVSVNAQTGQLILRGEFPNPERNLLPGMFVRSNLQQGALEGAFAVPEQSVQRDTTGKPRLYIVNAQDKVEIREVTLGWIFEGRWVVIKGLLAGDKVIVEGFQKVTPGQAVKTEPWSKPSRADAPIKKEG</sequence>
<dbReference type="PROSITE" id="PS51257">
    <property type="entry name" value="PROKAR_LIPOPROTEIN"/>
    <property type="match status" value="1"/>
</dbReference>
<dbReference type="InterPro" id="IPR058627">
    <property type="entry name" value="MdtA-like_C"/>
</dbReference>
<name>A0ABY8IQ70_9HYPH</name>
<dbReference type="RefSeq" id="WP_142832432.1">
    <property type="nucleotide sequence ID" value="NZ_CP117268.1"/>
</dbReference>
<comment type="similarity">
    <text evidence="2">Belongs to the membrane fusion protein (MFP) (TC 8.A.1) family.</text>
</comment>
<feature type="compositionally biased region" description="Basic and acidic residues" evidence="3">
    <location>
        <begin position="382"/>
        <end position="392"/>
    </location>
</feature>
<evidence type="ECO:0000259" key="8">
    <source>
        <dbReference type="Pfam" id="PF25967"/>
    </source>
</evidence>
<evidence type="ECO:0000256" key="4">
    <source>
        <dbReference type="SAM" id="SignalP"/>
    </source>
</evidence>
<feature type="domain" description="Multidrug resistance protein MdtA-like alpha-helical hairpin" evidence="5">
    <location>
        <begin position="106"/>
        <end position="174"/>
    </location>
</feature>
<reference evidence="9 10" key="2">
    <citation type="journal article" date="2023" name="MicrobiologyOpen">
        <title>Genomics of the tumorigenes clade of the family Rhizobiaceae and description of Rhizobium rhododendri sp. nov.</title>
        <authorList>
            <person name="Kuzmanovic N."/>
            <person name="diCenzo G.C."/>
            <person name="Bunk B."/>
            <person name="Sproeer C."/>
            <person name="Fruehling A."/>
            <person name="Neumann-Schaal M."/>
            <person name="Overmann J."/>
            <person name="Smalla K."/>
        </authorList>
    </citation>
    <scope>NUCLEOTIDE SEQUENCE [LARGE SCALE GENOMIC DNA]</scope>
    <source>
        <strain evidence="10">rho-6.2</strain>
        <plasmid evidence="9 10">unnamed1</plasmid>
    </source>
</reference>
<evidence type="ECO:0000259" key="6">
    <source>
        <dbReference type="Pfam" id="PF25917"/>
    </source>
</evidence>
<dbReference type="NCBIfam" id="TIGR01730">
    <property type="entry name" value="RND_mfp"/>
    <property type="match status" value="1"/>
</dbReference>
<feature type="chain" id="PRO_5047195131" evidence="4">
    <location>
        <begin position="22"/>
        <end position="392"/>
    </location>
</feature>
<dbReference type="PANTHER" id="PTHR30158:SF3">
    <property type="entry name" value="MULTIDRUG EFFLUX PUMP SUBUNIT ACRA-RELATED"/>
    <property type="match status" value="1"/>
</dbReference>
<proteinExistence type="inferred from homology"/>
<geneLocation type="plasmid" evidence="9 10">
    <name>unnamed1</name>
</geneLocation>
<dbReference type="Pfam" id="PF25917">
    <property type="entry name" value="BSH_RND"/>
    <property type="match status" value="1"/>
</dbReference>
<gene>
    <name evidence="9" type="ORF">PR018_20355</name>
</gene>
<comment type="subcellular location">
    <subcellularLocation>
        <location evidence="1">Cell envelope</location>
    </subcellularLocation>
</comment>
<dbReference type="Proteomes" id="UP000318939">
    <property type="component" value="Plasmid unnamed1"/>
</dbReference>
<dbReference type="Pfam" id="PF25876">
    <property type="entry name" value="HH_MFP_RND"/>
    <property type="match status" value="1"/>
</dbReference>
<keyword evidence="10" id="KW-1185">Reference proteome</keyword>
<dbReference type="PANTHER" id="PTHR30158">
    <property type="entry name" value="ACRA/E-RELATED COMPONENT OF DRUG EFFLUX TRANSPORTER"/>
    <property type="match status" value="1"/>
</dbReference>
<feature type="domain" description="Multidrug resistance protein MdtA-like C-terminal permuted SH3" evidence="8">
    <location>
        <begin position="306"/>
        <end position="366"/>
    </location>
</feature>
<dbReference type="InterPro" id="IPR058625">
    <property type="entry name" value="MdtA-like_BSH"/>
</dbReference>
<dbReference type="SUPFAM" id="SSF111369">
    <property type="entry name" value="HlyD-like secretion proteins"/>
    <property type="match status" value="1"/>
</dbReference>
<dbReference type="Pfam" id="PF25967">
    <property type="entry name" value="RND-MFP_C"/>
    <property type="match status" value="1"/>
</dbReference>
<dbReference type="Gene3D" id="2.40.50.100">
    <property type="match status" value="1"/>
</dbReference>
<feature type="domain" description="Multidrug resistance protein MdtA-like beta-barrel" evidence="7">
    <location>
        <begin position="210"/>
        <end position="300"/>
    </location>
</feature>
<feature type="domain" description="Multidrug resistance protein MdtA-like barrel-sandwich hybrid" evidence="6">
    <location>
        <begin position="65"/>
        <end position="198"/>
    </location>
</feature>